<reference evidence="1" key="1">
    <citation type="submission" date="2024-05" db="EMBL/GenBank/DDBJ databases">
        <title>Isolation and characterization of the novel Burkholderia jumbo bacteriophage Surprise13.</title>
        <authorList>
            <person name="Supina B.S.I."/>
            <person name="Dennis J."/>
        </authorList>
    </citation>
    <scope>NUCLEOTIDE SEQUENCE</scope>
</reference>
<proteinExistence type="predicted"/>
<evidence type="ECO:0000313" key="1">
    <source>
        <dbReference type="EMBL" id="XBS47603.1"/>
    </source>
</evidence>
<accession>A0AAU7PGI0</accession>
<dbReference type="EMBL" id="PP856017">
    <property type="protein sequence ID" value="XBS47603.1"/>
    <property type="molecule type" value="Genomic_DNA"/>
</dbReference>
<gene>
    <name evidence="1" type="ORF">SURPRISE13_066</name>
</gene>
<name>A0AAU7PGI0_9VIRU</name>
<protein>
    <submittedName>
        <fullName evidence="1">Baseplate assembly protein</fullName>
    </submittedName>
</protein>
<organism evidence="1">
    <name type="scientific">Burkholderia phage vB_BgluM-SURPRISE13</name>
    <dbReference type="NCBI Taxonomy" id="3159457"/>
    <lineage>
        <taxon>Viruses</taxon>
    </lineage>
</organism>
<sequence length="333" mass="35837">MADTPPSDTPGTPDTQGSKFHFYSFGLVAANKPRGGKDGTPELMLEVFPQEKFTMSAGEVTDNVSTINVQGQDADGKAYQGKMESKPSLTCMWLPIGEPNRVTPPDVRRGEQVIIYRYADTQYYFWSSAFNNLIRKLETVTHWYSGTPDDGTNADTARTGENGYIVEVSTHDGHVLVSTSKKNGEKAAYVFAIDTKNGQVNLQDDLGNDIELDSVGGVLTATTENEIIHNTKKFTSNCQQFIVNASESVQFNTPKTGMSQDMQVDGNSLQKGFANFTTGIGGGGSGDTGADLEFKGNVTQTGNWTTNGAQTINGELTVHGEGTFDGNVNAPNV</sequence>